<dbReference type="EMBL" id="BAAANN010000049">
    <property type="protein sequence ID" value="GAA1988476.1"/>
    <property type="molecule type" value="Genomic_DNA"/>
</dbReference>
<organism evidence="1 2">
    <name type="scientific">Amycolatopsis minnesotensis</name>
    <dbReference type="NCBI Taxonomy" id="337894"/>
    <lineage>
        <taxon>Bacteria</taxon>
        <taxon>Bacillati</taxon>
        <taxon>Actinomycetota</taxon>
        <taxon>Actinomycetes</taxon>
        <taxon>Pseudonocardiales</taxon>
        <taxon>Pseudonocardiaceae</taxon>
        <taxon>Amycolatopsis</taxon>
    </lineage>
</organism>
<keyword evidence="2" id="KW-1185">Reference proteome</keyword>
<dbReference type="Proteomes" id="UP001501116">
    <property type="component" value="Unassembled WGS sequence"/>
</dbReference>
<proteinExistence type="predicted"/>
<evidence type="ECO:0000313" key="1">
    <source>
        <dbReference type="EMBL" id="GAA1988476.1"/>
    </source>
</evidence>
<evidence type="ECO:0000313" key="2">
    <source>
        <dbReference type="Proteomes" id="UP001501116"/>
    </source>
</evidence>
<protein>
    <submittedName>
        <fullName evidence="1">Uncharacterized protein</fullName>
    </submittedName>
</protein>
<comment type="caution">
    <text evidence="1">The sequence shown here is derived from an EMBL/GenBank/DDBJ whole genome shotgun (WGS) entry which is preliminary data.</text>
</comment>
<reference evidence="2" key="1">
    <citation type="journal article" date="2019" name="Int. J. Syst. Evol. Microbiol.">
        <title>The Global Catalogue of Microorganisms (GCM) 10K type strain sequencing project: providing services to taxonomists for standard genome sequencing and annotation.</title>
        <authorList>
            <consortium name="The Broad Institute Genomics Platform"/>
            <consortium name="The Broad Institute Genome Sequencing Center for Infectious Disease"/>
            <person name="Wu L."/>
            <person name="Ma J."/>
        </authorList>
    </citation>
    <scope>NUCLEOTIDE SEQUENCE [LARGE SCALE GENOMIC DNA]</scope>
    <source>
        <strain evidence="2">JCM 14545</strain>
    </source>
</reference>
<name>A0ABP5DYW7_9PSEU</name>
<sequence length="84" mass="9266">MVVGHRLVRDARAGDELRIEHRGDKRLPGRESRIKGRGTDSCLADDLGQGCRQTLCGEDLPCGSDDGRTVARGVRSQRIYQLFG</sequence>
<gene>
    <name evidence="1" type="ORF">GCM10009754_78170</name>
</gene>
<accession>A0ABP5DYW7</accession>